<dbReference type="EMBL" id="KC794950">
    <property type="protein sequence ID" value="AHJ60260.1"/>
    <property type="molecule type" value="mRNA"/>
</dbReference>
<evidence type="ECO:0000256" key="2">
    <source>
        <dbReference type="ARBA" id="ARBA00022737"/>
    </source>
</evidence>
<evidence type="ECO:0000256" key="6">
    <source>
        <dbReference type="ARBA" id="ARBA00023163"/>
    </source>
</evidence>
<evidence type="ECO:0000256" key="3">
    <source>
        <dbReference type="ARBA" id="ARBA00023015"/>
    </source>
</evidence>
<dbReference type="CDD" id="cd00167">
    <property type="entry name" value="SANT"/>
    <property type="match status" value="2"/>
</dbReference>
<dbReference type="GO" id="GO:0003677">
    <property type="term" value="F:DNA binding"/>
    <property type="evidence" value="ECO:0007669"/>
    <property type="project" value="UniProtKB-KW"/>
</dbReference>
<gene>
    <name evidence="11" type="primary">MYB1</name>
</gene>
<sequence length="250" mass="28915">MHEKSQLGFARQTKKKKTHERSFMDQLGVRKGAWTKEEDLLLRRCIEKYGEEKWYLVPQRAGLNRCRKSCRLRWFNYLTPNIKRGEFGADEIDLIIRLHKLLGNRWTLIAGRIPGRTANDIKNYWNSHLSKKVTSHDNKDTTKVLKPQARRPSKSFISSENIETSRSQEERGQQLPLDSPEDLFQKGGENGALGNRDSMGKLLLPTIDNGEAEGIRDEDGTFAEDNQEWHDWILDPSFSVQFVGRCLVDT</sequence>
<proteinExistence type="evidence at transcript level"/>
<reference evidence="11" key="1">
    <citation type="journal article" date="2015" name="J. Exp. Bot.">
        <title>Characterization of the cis elements in the proximal promoter regions of the anthocyanin pathway genes reveals a common regulatory logic that governs pathway regulation.</title>
        <authorList>
            <person name="Zhu Z."/>
            <person name="Wang H."/>
            <person name="Wang Y."/>
            <person name="Guan S."/>
            <person name="Wang F."/>
            <person name="Tang J."/>
            <person name="Zhang R."/>
            <person name="Xie L."/>
            <person name="Lu Y."/>
        </authorList>
    </citation>
    <scope>NUCLEOTIDE SEQUENCE</scope>
    <source>
        <tissue evidence="11">Perianth</tissue>
    </source>
</reference>
<name>X2D8C8_MAGLI</name>
<dbReference type="Gene3D" id="1.10.10.60">
    <property type="entry name" value="Homeodomain-like"/>
    <property type="match status" value="2"/>
</dbReference>
<feature type="domain" description="Myb-like" evidence="9">
    <location>
        <begin position="26"/>
        <end position="78"/>
    </location>
</feature>
<dbReference type="SMART" id="SM00717">
    <property type="entry name" value="SANT"/>
    <property type="match status" value="2"/>
</dbReference>
<dbReference type="PANTHER" id="PTHR47999">
    <property type="entry name" value="TRANSCRIPTION FACTOR MYB8-RELATED-RELATED"/>
    <property type="match status" value="1"/>
</dbReference>
<feature type="region of interest" description="Disordered" evidence="8">
    <location>
        <begin position="1"/>
        <end position="21"/>
    </location>
</feature>
<evidence type="ECO:0000259" key="10">
    <source>
        <dbReference type="PROSITE" id="PS51294"/>
    </source>
</evidence>
<dbReference type="Pfam" id="PF00249">
    <property type="entry name" value="Myb_DNA-binding"/>
    <property type="match status" value="2"/>
</dbReference>
<evidence type="ECO:0000256" key="7">
    <source>
        <dbReference type="ARBA" id="ARBA00023242"/>
    </source>
</evidence>
<dbReference type="SUPFAM" id="SSF46689">
    <property type="entry name" value="Homeodomain-like"/>
    <property type="match status" value="1"/>
</dbReference>
<feature type="domain" description="HTH myb-type" evidence="10">
    <location>
        <begin position="29"/>
        <end position="82"/>
    </location>
</feature>
<dbReference type="PROSITE" id="PS50090">
    <property type="entry name" value="MYB_LIKE"/>
    <property type="match status" value="2"/>
</dbReference>
<protein>
    <submittedName>
        <fullName evidence="11">Anthocyanin transcription factor MYB1</fullName>
    </submittedName>
</protein>
<accession>X2D8C8</accession>
<dbReference type="PROSITE" id="PS51294">
    <property type="entry name" value="HTH_MYB"/>
    <property type="match status" value="2"/>
</dbReference>
<dbReference type="InterPro" id="IPR015495">
    <property type="entry name" value="Myb_TF_plants"/>
</dbReference>
<feature type="region of interest" description="Disordered" evidence="8">
    <location>
        <begin position="135"/>
        <end position="179"/>
    </location>
</feature>
<keyword evidence="3" id="KW-0805">Transcription regulation</keyword>
<dbReference type="GO" id="GO:0005634">
    <property type="term" value="C:nucleus"/>
    <property type="evidence" value="ECO:0007669"/>
    <property type="project" value="UniProtKB-SubCell"/>
</dbReference>
<keyword evidence="4" id="KW-0238">DNA-binding</keyword>
<evidence type="ECO:0000256" key="1">
    <source>
        <dbReference type="ARBA" id="ARBA00004123"/>
    </source>
</evidence>
<feature type="domain" description="Myb-like" evidence="9">
    <location>
        <begin position="79"/>
        <end position="129"/>
    </location>
</feature>
<keyword evidence="2" id="KW-0677">Repeat</keyword>
<keyword evidence="7" id="KW-0539">Nucleus</keyword>
<evidence type="ECO:0000256" key="4">
    <source>
        <dbReference type="ARBA" id="ARBA00023125"/>
    </source>
</evidence>
<dbReference type="InterPro" id="IPR009057">
    <property type="entry name" value="Homeodomain-like_sf"/>
</dbReference>
<comment type="subcellular location">
    <subcellularLocation>
        <location evidence="1">Nucleus</location>
    </subcellularLocation>
</comment>
<dbReference type="FunFam" id="1.10.10.60:FF:000218">
    <property type="entry name" value="Myb transcription factor"/>
    <property type="match status" value="1"/>
</dbReference>
<evidence type="ECO:0000256" key="5">
    <source>
        <dbReference type="ARBA" id="ARBA00023159"/>
    </source>
</evidence>
<feature type="compositionally biased region" description="Polar residues" evidence="8">
    <location>
        <begin position="155"/>
        <end position="165"/>
    </location>
</feature>
<dbReference type="InterPro" id="IPR017930">
    <property type="entry name" value="Myb_dom"/>
</dbReference>
<dbReference type="PANTHER" id="PTHR47999:SF24">
    <property type="entry name" value="TRANSCRIPTION FACTOR MYB90"/>
    <property type="match status" value="1"/>
</dbReference>
<keyword evidence="6" id="KW-0804">Transcription</keyword>
<feature type="domain" description="HTH myb-type" evidence="10">
    <location>
        <begin position="83"/>
        <end position="133"/>
    </location>
</feature>
<dbReference type="InterPro" id="IPR001005">
    <property type="entry name" value="SANT/Myb"/>
</dbReference>
<evidence type="ECO:0000313" key="11">
    <source>
        <dbReference type="EMBL" id="AHJ60260.1"/>
    </source>
</evidence>
<evidence type="ECO:0000259" key="9">
    <source>
        <dbReference type="PROSITE" id="PS50090"/>
    </source>
</evidence>
<organism evidence="11">
    <name type="scientific">Magnolia liliiflora</name>
    <name type="common">Mulan magnolia</name>
    <name type="synonym">Yulania liliiflora</name>
    <dbReference type="NCBI Taxonomy" id="3403"/>
    <lineage>
        <taxon>Eukaryota</taxon>
        <taxon>Viridiplantae</taxon>
        <taxon>Streptophyta</taxon>
        <taxon>Embryophyta</taxon>
        <taxon>Tracheophyta</taxon>
        <taxon>Spermatophyta</taxon>
        <taxon>Magnoliopsida</taxon>
        <taxon>Magnoliidae</taxon>
        <taxon>Magnoliales</taxon>
        <taxon>Magnoliaceae</taxon>
        <taxon>Magnolia</taxon>
    </lineage>
</organism>
<dbReference type="AlphaFoldDB" id="X2D8C8"/>
<keyword evidence="5" id="KW-0010">Activator</keyword>
<evidence type="ECO:0000256" key="8">
    <source>
        <dbReference type="SAM" id="MobiDB-lite"/>
    </source>
</evidence>